<dbReference type="SMART" id="SM00345">
    <property type="entry name" value="HTH_GNTR"/>
    <property type="match status" value="1"/>
</dbReference>
<keyword evidence="1" id="KW-0805">Transcription regulation</keyword>
<dbReference type="Pfam" id="PF00392">
    <property type="entry name" value="GntR"/>
    <property type="match status" value="1"/>
</dbReference>
<dbReference type="Gene3D" id="1.20.120.530">
    <property type="entry name" value="GntR ligand-binding domain-like"/>
    <property type="match status" value="1"/>
</dbReference>
<dbReference type="InterPro" id="IPR036388">
    <property type="entry name" value="WH-like_DNA-bd_sf"/>
</dbReference>
<evidence type="ECO:0000313" key="5">
    <source>
        <dbReference type="EMBL" id="RQH05070.1"/>
    </source>
</evidence>
<comment type="caution">
    <text evidence="5">The sequence shown here is derived from an EMBL/GenBank/DDBJ whole genome shotgun (WGS) entry which is preliminary data.</text>
</comment>
<evidence type="ECO:0000256" key="3">
    <source>
        <dbReference type="ARBA" id="ARBA00023163"/>
    </source>
</evidence>
<dbReference type="EMBL" id="RQIS01000011">
    <property type="protein sequence ID" value="RQH05070.1"/>
    <property type="molecule type" value="Genomic_DNA"/>
</dbReference>
<dbReference type="OrthoDB" id="5450856at2"/>
<reference evidence="5 6" key="1">
    <citation type="submission" date="2018-11" db="EMBL/GenBank/DDBJ databases">
        <title>Paraburkholderia sp. DHOA04, isolated from soil.</title>
        <authorList>
            <person name="Gao Z.-H."/>
            <person name="Qiu L.-H."/>
            <person name="Fu J.-C."/>
        </authorList>
    </citation>
    <scope>NUCLEOTIDE SEQUENCE [LARGE SCALE GENOMIC DNA]</scope>
    <source>
        <strain evidence="5 6">DHOA04</strain>
    </source>
</reference>
<dbReference type="InterPro" id="IPR036390">
    <property type="entry name" value="WH_DNA-bd_sf"/>
</dbReference>
<dbReference type="PROSITE" id="PS50949">
    <property type="entry name" value="HTH_GNTR"/>
    <property type="match status" value="1"/>
</dbReference>
<name>A0A3N6PSS8_9BURK</name>
<dbReference type="PANTHER" id="PTHR43537">
    <property type="entry name" value="TRANSCRIPTIONAL REGULATOR, GNTR FAMILY"/>
    <property type="match status" value="1"/>
</dbReference>
<dbReference type="InterPro" id="IPR011711">
    <property type="entry name" value="GntR_C"/>
</dbReference>
<feature type="domain" description="HTH gntR-type" evidence="4">
    <location>
        <begin position="36"/>
        <end position="106"/>
    </location>
</feature>
<sequence>MATRQSRSPVSAHADVITPVAPEAPTPLRRSALYVPKAPEIIADRIRKQIVGGALKVGELLPAESKLMEEYGVSRPTIREAFRILEAERLISVARGARGGALIHAPDPQLISAYTLLVLQAERTTVVEVFNTRRLIEPPLAREIALNGPADAAAQLQEKLDAERVSVKDILAFNTALTSFHHTIVELSGNRPLILMMAAVTSVIEKHQAMTMQLTRRRQPQEKVLAEVDVAFRSQKKLIDLIAKRDGNAAEAHWTRHMDIAHRLFVSGFEELTIHDLLTE</sequence>
<evidence type="ECO:0000256" key="1">
    <source>
        <dbReference type="ARBA" id="ARBA00023015"/>
    </source>
</evidence>
<keyword evidence="2" id="KW-0238">DNA-binding</keyword>
<evidence type="ECO:0000259" key="4">
    <source>
        <dbReference type="PROSITE" id="PS50949"/>
    </source>
</evidence>
<proteinExistence type="predicted"/>
<dbReference type="PANTHER" id="PTHR43537:SF5">
    <property type="entry name" value="UXU OPERON TRANSCRIPTIONAL REGULATOR"/>
    <property type="match status" value="1"/>
</dbReference>
<organism evidence="5 6">
    <name type="scientific">Paraburkholderia dinghuensis</name>
    <dbReference type="NCBI Taxonomy" id="2305225"/>
    <lineage>
        <taxon>Bacteria</taxon>
        <taxon>Pseudomonadati</taxon>
        <taxon>Pseudomonadota</taxon>
        <taxon>Betaproteobacteria</taxon>
        <taxon>Burkholderiales</taxon>
        <taxon>Burkholderiaceae</taxon>
        <taxon>Paraburkholderia</taxon>
    </lineage>
</organism>
<evidence type="ECO:0000313" key="6">
    <source>
        <dbReference type="Proteomes" id="UP000272778"/>
    </source>
</evidence>
<dbReference type="SUPFAM" id="SSF46785">
    <property type="entry name" value="Winged helix' DNA-binding domain"/>
    <property type="match status" value="1"/>
</dbReference>
<dbReference type="InterPro" id="IPR000524">
    <property type="entry name" value="Tscrpt_reg_HTH_GntR"/>
</dbReference>
<accession>A0A3N6PSS8</accession>
<dbReference type="GO" id="GO:0003677">
    <property type="term" value="F:DNA binding"/>
    <property type="evidence" value="ECO:0007669"/>
    <property type="project" value="UniProtKB-KW"/>
</dbReference>
<evidence type="ECO:0000256" key="2">
    <source>
        <dbReference type="ARBA" id="ARBA00023125"/>
    </source>
</evidence>
<dbReference type="AlphaFoldDB" id="A0A3N6PSS8"/>
<dbReference type="Pfam" id="PF07729">
    <property type="entry name" value="FCD"/>
    <property type="match status" value="1"/>
</dbReference>
<dbReference type="SUPFAM" id="SSF48008">
    <property type="entry name" value="GntR ligand-binding domain-like"/>
    <property type="match status" value="1"/>
</dbReference>
<protein>
    <submittedName>
        <fullName evidence="5">FadR family transcriptional regulator</fullName>
    </submittedName>
</protein>
<dbReference type="InterPro" id="IPR008920">
    <property type="entry name" value="TF_FadR/GntR_C"/>
</dbReference>
<dbReference type="Proteomes" id="UP000272778">
    <property type="component" value="Unassembled WGS sequence"/>
</dbReference>
<dbReference type="SMART" id="SM00895">
    <property type="entry name" value="FCD"/>
    <property type="match status" value="1"/>
</dbReference>
<keyword evidence="3" id="KW-0804">Transcription</keyword>
<dbReference type="CDD" id="cd07377">
    <property type="entry name" value="WHTH_GntR"/>
    <property type="match status" value="1"/>
</dbReference>
<gene>
    <name evidence="5" type="ORF">D1Y85_16875</name>
</gene>
<dbReference type="PRINTS" id="PR00035">
    <property type="entry name" value="HTHGNTR"/>
</dbReference>
<keyword evidence="6" id="KW-1185">Reference proteome</keyword>
<dbReference type="GO" id="GO:0003700">
    <property type="term" value="F:DNA-binding transcription factor activity"/>
    <property type="evidence" value="ECO:0007669"/>
    <property type="project" value="InterPro"/>
</dbReference>
<dbReference type="Gene3D" id="1.10.10.10">
    <property type="entry name" value="Winged helix-like DNA-binding domain superfamily/Winged helix DNA-binding domain"/>
    <property type="match status" value="1"/>
</dbReference>